<protein>
    <submittedName>
        <fullName evidence="1">Gdsl lipase acylhydrolase family protein</fullName>
    </submittedName>
</protein>
<accession>A0ACC3YIX2</accession>
<dbReference type="EMBL" id="VUJX02000009">
    <property type="protein sequence ID" value="KAL0931656.1"/>
    <property type="molecule type" value="Genomic_DNA"/>
</dbReference>
<dbReference type="Proteomes" id="UP000805649">
    <property type="component" value="Unassembled WGS sequence"/>
</dbReference>
<keyword evidence="2" id="KW-1185">Reference proteome</keyword>
<gene>
    <name evidence="1" type="ORF">CTRU02_212609</name>
</gene>
<sequence>MAKPYPQIVLFGDSLFQGSAVVFDGFSFQAELQCHVMRRYDVVNRGFSGWNTENALKYLPDIIASPSDSGPQLKYLVRDPRCFLMFPSH</sequence>
<reference evidence="1 2" key="1">
    <citation type="journal article" date="2020" name="Phytopathology">
        <title>Genome Sequence Resources of Colletotrichum truncatum, C. plurivorum, C. musicola, and C. sojae: Four Species Pathogenic to Soybean (Glycine max).</title>
        <authorList>
            <person name="Rogerio F."/>
            <person name="Boufleur T.R."/>
            <person name="Ciampi-Guillardi M."/>
            <person name="Sukno S.A."/>
            <person name="Thon M.R."/>
            <person name="Massola Junior N.S."/>
            <person name="Baroncelli R."/>
        </authorList>
    </citation>
    <scope>NUCLEOTIDE SEQUENCE [LARGE SCALE GENOMIC DNA]</scope>
    <source>
        <strain evidence="1 2">CMES1059</strain>
    </source>
</reference>
<comment type="caution">
    <text evidence="1">The sequence shown here is derived from an EMBL/GenBank/DDBJ whole genome shotgun (WGS) entry which is preliminary data.</text>
</comment>
<proteinExistence type="predicted"/>
<evidence type="ECO:0000313" key="2">
    <source>
        <dbReference type="Proteomes" id="UP000805649"/>
    </source>
</evidence>
<evidence type="ECO:0000313" key="1">
    <source>
        <dbReference type="EMBL" id="KAL0931656.1"/>
    </source>
</evidence>
<organism evidence="1 2">
    <name type="scientific">Colletotrichum truncatum</name>
    <name type="common">Anthracnose fungus</name>
    <name type="synonym">Colletotrichum capsici</name>
    <dbReference type="NCBI Taxonomy" id="5467"/>
    <lineage>
        <taxon>Eukaryota</taxon>
        <taxon>Fungi</taxon>
        <taxon>Dikarya</taxon>
        <taxon>Ascomycota</taxon>
        <taxon>Pezizomycotina</taxon>
        <taxon>Sordariomycetes</taxon>
        <taxon>Hypocreomycetidae</taxon>
        <taxon>Glomerellales</taxon>
        <taxon>Glomerellaceae</taxon>
        <taxon>Colletotrichum</taxon>
        <taxon>Colletotrichum truncatum species complex</taxon>
    </lineage>
</organism>
<name>A0ACC3YIX2_COLTU</name>